<dbReference type="EMBL" id="FLOB01000006">
    <property type="protein sequence ID" value="SBS33252.1"/>
    <property type="molecule type" value="Genomic_DNA"/>
</dbReference>
<reference evidence="1 2" key="1">
    <citation type="submission" date="2016-06" db="EMBL/GenBank/DDBJ databases">
        <authorList>
            <person name="Kjaerup R.B."/>
            <person name="Dalgaard T.S."/>
            <person name="Juul-Madsen H.R."/>
        </authorList>
    </citation>
    <scope>NUCLEOTIDE SEQUENCE [LARGE SCALE GENOMIC DNA]</scope>
    <source>
        <strain evidence="1 2">CECT 8886</strain>
    </source>
</reference>
<proteinExistence type="predicted"/>
<dbReference type="Proteomes" id="UP000092544">
    <property type="component" value="Unassembled WGS sequence"/>
</dbReference>
<keyword evidence="2" id="KW-1185">Reference proteome</keyword>
<accession>A0A1A8TIQ3</accession>
<evidence type="ECO:0000313" key="1">
    <source>
        <dbReference type="EMBL" id="SBS33252.1"/>
    </source>
</evidence>
<organism evidence="1 2">
    <name type="scientific">Marinomonas spartinae</name>
    <dbReference type="NCBI Taxonomy" id="1792290"/>
    <lineage>
        <taxon>Bacteria</taxon>
        <taxon>Pseudomonadati</taxon>
        <taxon>Pseudomonadota</taxon>
        <taxon>Gammaproteobacteria</taxon>
        <taxon>Oceanospirillales</taxon>
        <taxon>Oceanospirillaceae</taxon>
        <taxon>Marinomonas</taxon>
    </lineage>
</organism>
<protein>
    <submittedName>
        <fullName evidence="1">Uncharacterized protein</fullName>
    </submittedName>
</protein>
<name>A0A1A8TIQ3_9GAMM</name>
<dbReference type="OrthoDB" id="982463at2"/>
<gene>
    <name evidence="1" type="ORF">MSP8886_02688</name>
</gene>
<dbReference type="AlphaFoldDB" id="A0A1A8TIQ3"/>
<dbReference type="RefSeq" id="WP_067017235.1">
    <property type="nucleotide sequence ID" value="NZ_FLOB01000006.1"/>
</dbReference>
<sequence>MSSFRQLYARLALDTSTQRSLFTASFFDATTLTLTLDPSAEGTANFAIFQNKKSVVDKRVTAGESVTYTGGGLTFYVNYYDGADLPRVNVTANA</sequence>
<evidence type="ECO:0000313" key="2">
    <source>
        <dbReference type="Proteomes" id="UP000092544"/>
    </source>
</evidence>